<evidence type="ECO:0000313" key="3">
    <source>
        <dbReference type="EMBL" id="OAO11757.1"/>
    </source>
</evidence>
<dbReference type="InterPro" id="IPR011990">
    <property type="entry name" value="TPR-like_helical_dom_sf"/>
</dbReference>
<reference evidence="3 4" key="1">
    <citation type="submission" date="2016-05" db="EMBL/GenBank/DDBJ databases">
        <title>Nuclear genome of Blastocystis sp. subtype 1 NandII.</title>
        <authorList>
            <person name="Gentekaki E."/>
            <person name="Curtis B."/>
            <person name="Stairs C."/>
            <person name="Eme L."/>
            <person name="Herman E."/>
            <person name="Klimes V."/>
            <person name="Arias M.C."/>
            <person name="Elias M."/>
            <person name="Hilliou F."/>
            <person name="Klute M."/>
            <person name="Malik S.-B."/>
            <person name="Pightling A."/>
            <person name="Rachubinski R."/>
            <person name="Salas D."/>
            <person name="Schlacht A."/>
            <person name="Suga H."/>
            <person name="Archibald J."/>
            <person name="Ball S.G."/>
            <person name="Clark G."/>
            <person name="Dacks J."/>
            <person name="Van Der Giezen M."/>
            <person name="Tsaousis A."/>
            <person name="Roger A."/>
        </authorList>
    </citation>
    <scope>NUCLEOTIDE SEQUENCE [LARGE SCALE GENOMIC DNA]</scope>
    <source>
        <strain evidence="4">ATCC 50177 / NandII</strain>
    </source>
</reference>
<evidence type="ECO:0000313" key="4">
    <source>
        <dbReference type="Proteomes" id="UP000078348"/>
    </source>
</evidence>
<organism evidence="3 4">
    <name type="scientific">Blastocystis sp. subtype 1 (strain ATCC 50177 / NandII)</name>
    <dbReference type="NCBI Taxonomy" id="478820"/>
    <lineage>
        <taxon>Eukaryota</taxon>
        <taxon>Sar</taxon>
        <taxon>Stramenopiles</taxon>
        <taxon>Bigyra</taxon>
        <taxon>Opalozoa</taxon>
        <taxon>Opalinata</taxon>
        <taxon>Blastocystidae</taxon>
        <taxon>Blastocystis</taxon>
    </lineage>
</organism>
<evidence type="ECO:0000259" key="2">
    <source>
        <dbReference type="PROSITE" id="PS51857"/>
    </source>
</evidence>
<dbReference type="InterPro" id="IPR012340">
    <property type="entry name" value="NA-bd_OB-fold"/>
</dbReference>
<dbReference type="Pfam" id="PF00313">
    <property type="entry name" value="CSD"/>
    <property type="match status" value="1"/>
</dbReference>
<dbReference type="SUPFAM" id="SSF50249">
    <property type="entry name" value="Nucleic acid-binding proteins"/>
    <property type="match status" value="1"/>
</dbReference>
<dbReference type="SMART" id="SM00357">
    <property type="entry name" value="CSP"/>
    <property type="match status" value="1"/>
</dbReference>
<dbReference type="PROSITE" id="PS51857">
    <property type="entry name" value="CSD_2"/>
    <property type="match status" value="1"/>
</dbReference>
<dbReference type="OrthoDB" id="440128at2759"/>
<protein>
    <submittedName>
        <fullName evidence="3">Pre-mRNA splicing factor</fullName>
    </submittedName>
</protein>
<name>A0A196S6R4_BLAHN</name>
<dbReference type="PANTHER" id="PTHR11246">
    <property type="entry name" value="PRE-MRNA SPLICING FACTOR"/>
    <property type="match status" value="1"/>
</dbReference>
<dbReference type="CDD" id="cd04458">
    <property type="entry name" value="CSP_CDS"/>
    <property type="match status" value="1"/>
</dbReference>
<dbReference type="Gene3D" id="1.25.40.10">
    <property type="entry name" value="Tetratricopeptide repeat domain"/>
    <property type="match status" value="1"/>
</dbReference>
<feature type="domain" description="CSD" evidence="2">
    <location>
        <begin position="654"/>
        <end position="729"/>
    </location>
</feature>
<gene>
    <name evidence="3" type="ORF">AV274_6592</name>
</gene>
<dbReference type="SUPFAM" id="SSF48452">
    <property type="entry name" value="TPR-like"/>
    <property type="match status" value="1"/>
</dbReference>
<dbReference type="AlphaFoldDB" id="A0A196S6R4"/>
<dbReference type="InterPro" id="IPR011129">
    <property type="entry name" value="CSD"/>
</dbReference>
<dbReference type="InterPro" id="IPR002059">
    <property type="entry name" value="CSP_DNA-bd"/>
</dbReference>
<evidence type="ECO:0000256" key="1">
    <source>
        <dbReference type="ARBA" id="ARBA00022737"/>
    </source>
</evidence>
<keyword evidence="4" id="KW-1185">Reference proteome</keyword>
<dbReference type="Proteomes" id="UP000078348">
    <property type="component" value="Unassembled WGS sequence"/>
</dbReference>
<dbReference type="InterPro" id="IPR045075">
    <property type="entry name" value="Syf1-like"/>
</dbReference>
<sequence>MREPFRVPSREPCREPNGEFFREPRQCAVRPSPMYASPTYVCSDNARCGRRRGPCDPSLKERKSFNEGAERWAFSDGVEEVAEHSWSLRRLLSVPVYRQLWTVDRGQLYQESLEQVRNDPNPTQQLIRRCIVFKKRCQLSKARLLFLEMVVHNPSVTQYWIEFTRMEMETGCYANARLVVDTGLRLAPNNIFLLTKKLKIADKQGDTDAIEAILDSLFASDRQKAIRVLVEAVSSLARLGRFGSAMAYVQEAMKYPAFFTSWFLCELIVFVVPTFSVAAQLDLLPRIAGFALKHSPLWALCLDLQEHITALRSPLHSAPTLPADPQYDALCLQAFAALSSDSVWKVYQIRVLRGTRILTLLHIIDSAVWNAPEAARCDRALAETAALLMTDAHSAISSCPAALRWKVFLTLGRAAAMLGQPITARALMKRGYACCPAKCRHFILLDYAKIEFFTGHAARSSAILYKAILFFPEEWRMALERIKHLAAQGKSLLAFELCFEVIQRQQGAGRLWTCLIHLAHEVFGGDAAMRFFRLALRYVAKSGEVWCEGARIFLDPTCSYFSPQHARIALNFAAFFTPQYGDVFIEGIRLHMIVSDALFVGRRLHPLQLTSLLAAVPSLPLFIRNASLFNPNYGPLWNRCAASSICTPNEQSRFYTGHVKSFNNKKGFGFIHPEFQLQNEIIERYGSWKDVFVHYSDIDDEVKLLLPSNRVDFDCYFDDNGPVAINVKKIIPKRKSLAIEKWLEAPPNIDTLVKERATTSEDKWGDHVRAFYASLPAPVSNESDQYNKTSLPQKAGESSRMDYINMAHDVLSDLYKKKSGT</sequence>
<accession>A0A196S6R4</accession>
<comment type="caution">
    <text evidence="3">The sequence shown here is derived from an EMBL/GenBank/DDBJ whole genome shotgun (WGS) entry which is preliminary data.</text>
</comment>
<dbReference type="STRING" id="478820.A0A196S6R4"/>
<dbReference type="Gene3D" id="2.40.50.140">
    <property type="entry name" value="Nucleic acid-binding proteins"/>
    <property type="match status" value="1"/>
</dbReference>
<proteinExistence type="predicted"/>
<keyword evidence="1" id="KW-0677">Repeat</keyword>
<dbReference type="GO" id="GO:0000398">
    <property type="term" value="P:mRNA splicing, via spliceosome"/>
    <property type="evidence" value="ECO:0007669"/>
    <property type="project" value="InterPro"/>
</dbReference>
<dbReference type="EMBL" id="LXWW01000580">
    <property type="protein sequence ID" value="OAO11757.1"/>
    <property type="molecule type" value="Genomic_DNA"/>
</dbReference>
<dbReference type="GO" id="GO:0003676">
    <property type="term" value="F:nucleic acid binding"/>
    <property type="evidence" value="ECO:0007669"/>
    <property type="project" value="InterPro"/>
</dbReference>